<dbReference type="EMBL" id="LAZR01003176">
    <property type="protein sequence ID" value="KKN21138.1"/>
    <property type="molecule type" value="Genomic_DNA"/>
</dbReference>
<name>A0A0F9N1X5_9ZZZZ</name>
<evidence type="ECO:0000313" key="3">
    <source>
        <dbReference type="EMBL" id="KKM14995.1"/>
    </source>
</evidence>
<gene>
    <name evidence="6" type="ORF">LCGC14_0928460</name>
    <name evidence="5" type="ORF">LCGC14_1021120</name>
    <name evidence="4" type="ORF">LCGC14_1236720</name>
    <name evidence="3" type="ORF">LCGC14_1700470</name>
</gene>
<dbReference type="Pfam" id="PF13482">
    <property type="entry name" value="RNase_H_2"/>
    <property type="match status" value="1"/>
</dbReference>
<dbReference type="InterPro" id="IPR038720">
    <property type="entry name" value="YprB_RNase_H-like_dom"/>
</dbReference>
<comment type="caution">
    <text evidence="5">The sequence shown here is derived from an EMBL/GenBank/DDBJ whole genome shotgun (WGS) entry which is preliminary data.</text>
</comment>
<reference evidence="5" key="1">
    <citation type="journal article" date="2015" name="Nature">
        <title>Complex archaea that bridge the gap between prokaryotes and eukaryotes.</title>
        <authorList>
            <person name="Spang A."/>
            <person name="Saw J.H."/>
            <person name="Jorgensen S.L."/>
            <person name="Zaremba-Niedzwiedzka K."/>
            <person name="Martijn J."/>
            <person name="Lind A.E."/>
            <person name="van Eijk R."/>
            <person name="Schleper C."/>
            <person name="Guy L."/>
            <person name="Ettema T.J."/>
        </authorList>
    </citation>
    <scope>NUCLEOTIDE SEQUENCE</scope>
</reference>
<sequence>MKDKYLAFDIEIAKILPEEETDWKAHKPLGITCAAAISSDGRQWLWRANKADEFRPTMSNSETSGIVFALDALVKEGYTILTWNGLGFDFDILMEESGAIECKRLALDHIDMMFHFFCSKGYPLGLDAASKGMGLPGKPEGIDGAKAPILWGQKEYTKVLSYVTQDVKNTLALALLVEDKGELNWTSRSGNAMSWPCQKWATVKEAKTLPEPDTSWMTDPWTRSKFYGWIENEPEPAFDGTGVAQWDPDGGNHWIDGLDET</sequence>
<evidence type="ECO:0000313" key="4">
    <source>
        <dbReference type="EMBL" id="KKM90623.1"/>
    </source>
</evidence>
<evidence type="ECO:0000313" key="5">
    <source>
        <dbReference type="EMBL" id="KKN11974.1"/>
    </source>
</evidence>
<dbReference type="EMBL" id="LAZR01004081">
    <property type="protein sequence ID" value="KKN11974.1"/>
    <property type="molecule type" value="Genomic_DNA"/>
</dbReference>
<proteinExistence type="predicted"/>
<evidence type="ECO:0000259" key="2">
    <source>
        <dbReference type="Pfam" id="PF13482"/>
    </source>
</evidence>
<dbReference type="EMBL" id="LAZR01015013">
    <property type="protein sequence ID" value="KKM14995.1"/>
    <property type="molecule type" value="Genomic_DNA"/>
</dbReference>
<accession>A0A0F9N1X5</accession>
<evidence type="ECO:0000256" key="1">
    <source>
        <dbReference type="SAM" id="MobiDB-lite"/>
    </source>
</evidence>
<dbReference type="EMBL" id="LAZR01006648">
    <property type="protein sequence ID" value="KKM90623.1"/>
    <property type="molecule type" value="Genomic_DNA"/>
</dbReference>
<protein>
    <recommendedName>
        <fullName evidence="2">YprB ribonuclease H-like domain-containing protein</fullName>
    </recommendedName>
</protein>
<dbReference type="InterPro" id="IPR012337">
    <property type="entry name" value="RNaseH-like_sf"/>
</dbReference>
<feature type="domain" description="YprB ribonuclease H-like" evidence="2">
    <location>
        <begin position="64"/>
        <end position="173"/>
    </location>
</feature>
<dbReference type="AlphaFoldDB" id="A0A0F9N1X5"/>
<dbReference type="SUPFAM" id="SSF53098">
    <property type="entry name" value="Ribonuclease H-like"/>
    <property type="match status" value="1"/>
</dbReference>
<organism evidence="5">
    <name type="scientific">marine sediment metagenome</name>
    <dbReference type="NCBI Taxonomy" id="412755"/>
    <lineage>
        <taxon>unclassified sequences</taxon>
        <taxon>metagenomes</taxon>
        <taxon>ecological metagenomes</taxon>
    </lineage>
</organism>
<evidence type="ECO:0000313" key="6">
    <source>
        <dbReference type="EMBL" id="KKN21138.1"/>
    </source>
</evidence>
<feature type="region of interest" description="Disordered" evidence="1">
    <location>
        <begin position="237"/>
        <end position="261"/>
    </location>
</feature>